<feature type="transmembrane region" description="Helical" evidence="1">
    <location>
        <begin position="80"/>
        <end position="103"/>
    </location>
</feature>
<keyword evidence="1" id="KW-0812">Transmembrane</keyword>
<evidence type="ECO:0000256" key="1">
    <source>
        <dbReference type="SAM" id="Phobius"/>
    </source>
</evidence>
<accession>A0ABT3L261</accession>
<protein>
    <submittedName>
        <fullName evidence="2">Uncharacterized protein</fullName>
    </submittedName>
</protein>
<reference evidence="2 3" key="1">
    <citation type="submission" date="2021-08" db="EMBL/GenBank/DDBJ databases">
        <title>Draft genome sequence of Spirulina subsalsa with high tolerance to salinity and hype-accumulation of phycocyanin.</title>
        <authorList>
            <person name="Pei H."/>
            <person name="Jiang L."/>
        </authorList>
    </citation>
    <scope>NUCLEOTIDE SEQUENCE [LARGE SCALE GENOMIC DNA]</scope>
    <source>
        <strain evidence="2 3">FACHB-351</strain>
    </source>
</reference>
<dbReference type="Proteomes" id="UP001526426">
    <property type="component" value="Unassembled WGS sequence"/>
</dbReference>
<dbReference type="RefSeq" id="WP_265262773.1">
    <property type="nucleotide sequence ID" value="NZ_JAIHOM010000007.1"/>
</dbReference>
<gene>
    <name evidence="2" type="ORF">K4A83_02330</name>
</gene>
<keyword evidence="3" id="KW-1185">Reference proteome</keyword>
<evidence type="ECO:0000313" key="2">
    <source>
        <dbReference type="EMBL" id="MCW6035110.1"/>
    </source>
</evidence>
<feature type="transmembrane region" description="Helical" evidence="1">
    <location>
        <begin position="7"/>
        <end position="28"/>
    </location>
</feature>
<keyword evidence="1" id="KW-0472">Membrane</keyword>
<comment type="caution">
    <text evidence="2">The sequence shown here is derived from an EMBL/GenBank/DDBJ whole genome shotgun (WGS) entry which is preliminary data.</text>
</comment>
<keyword evidence="1" id="KW-1133">Transmembrane helix</keyword>
<dbReference type="EMBL" id="JAIHOM010000007">
    <property type="protein sequence ID" value="MCW6035110.1"/>
    <property type="molecule type" value="Genomic_DNA"/>
</dbReference>
<proteinExistence type="predicted"/>
<organism evidence="2 3">
    <name type="scientific">Spirulina subsalsa FACHB-351</name>
    <dbReference type="NCBI Taxonomy" id="234711"/>
    <lineage>
        <taxon>Bacteria</taxon>
        <taxon>Bacillati</taxon>
        <taxon>Cyanobacteriota</taxon>
        <taxon>Cyanophyceae</taxon>
        <taxon>Spirulinales</taxon>
        <taxon>Spirulinaceae</taxon>
        <taxon>Spirulina</taxon>
    </lineage>
</organism>
<feature type="transmembrane region" description="Helical" evidence="1">
    <location>
        <begin position="40"/>
        <end position="59"/>
    </location>
</feature>
<name>A0ABT3L261_9CYAN</name>
<sequence>MNCIALLIVISWFVFVGYIISSFSGLFTVQGDMLVYDNKFVFLIILFWMLVFYIPSVKVSRTLFDSFVDKKSTQKASQKYHFCDTIVVLFSYFLILLVLIPFAQIQASDYLKRESFFASTYLSSVQSQQEGYFQMYQSFSEKPNPLREIPVRTKKYTYSTSLTEDAVFISGIPNEEIKDKVDAYIVGVFSPDPNGEDNGDDEPNKIQFKSIICHGKNLSDPLPKPRLYYGKLECGGKTTEFKFDYEK</sequence>
<evidence type="ECO:0000313" key="3">
    <source>
        <dbReference type="Proteomes" id="UP001526426"/>
    </source>
</evidence>